<proteinExistence type="predicted"/>
<evidence type="ECO:0000313" key="2">
    <source>
        <dbReference type="Proteomes" id="UP001732700"/>
    </source>
</evidence>
<reference evidence="1" key="2">
    <citation type="submission" date="2025-09" db="UniProtKB">
        <authorList>
            <consortium name="EnsemblPlants"/>
        </authorList>
    </citation>
    <scope>IDENTIFICATION</scope>
</reference>
<keyword evidence="2" id="KW-1185">Reference proteome</keyword>
<dbReference type="EnsemblPlants" id="AVESA.00010b.r2.2DG0357430.2">
    <property type="protein sequence ID" value="AVESA.00010b.r2.2DG0357430.2.CDS"/>
    <property type="gene ID" value="AVESA.00010b.r2.2DG0357430"/>
</dbReference>
<reference evidence="1" key="1">
    <citation type="submission" date="2021-05" db="EMBL/GenBank/DDBJ databases">
        <authorList>
            <person name="Scholz U."/>
            <person name="Mascher M."/>
            <person name="Fiebig A."/>
        </authorList>
    </citation>
    <scope>NUCLEOTIDE SEQUENCE [LARGE SCALE GENOMIC DNA]</scope>
</reference>
<organism evidence="1 2">
    <name type="scientific">Avena sativa</name>
    <name type="common">Oat</name>
    <dbReference type="NCBI Taxonomy" id="4498"/>
    <lineage>
        <taxon>Eukaryota</taxon>
        <taxon>Viridiplantae</taxon>
        <taxon>Streptophyta</taxon>
        <taxon>Embryophyta</taxon>
        <taxon>Tracheophyta</taxon>
        <taxon>Spermatophyta</taxon>
        <taxon>Magnoliopsida</taxon>
        <taxon>Liliopsida</taxon>
        <taxon>Poales</taxon>
        <taxon>Poaceae</taxon>
        <taxon>BOP clade</taxon>
        <taxon>Pooideae</taxon>
        <taxon>Poodae</taxon>
        <taxon>Poeae</taxon>
        <taxon>Poeae Chloroplast Group 1 (Aveneae type)</taxon>
        <taxon>Aveninae</taxon>
        <taxon>Avena</taxon>
    </lineage>
</organism>
<protein>
    <submittedName>
        <fullName evidence="1">Uncharacterized protein</fullName>
    </submittedName>
</protein>
<evidence type="ECO:0000313" key="1">
    <source>
        <dbReference type="EnsemblPlants" id="AVESA.00010b.r2.2DG0357430.2.CDS"/>
    </source>
</evidence>
<dbReference type="Proteomes" id="UP001732700">
    <property type="component" value="Chromosome 2D"/>
</dbReference>
<sequence length="351" mass="39101">MAFFLSSYPSMLPPNSGGGNLGLHSGDGLNAQGINRFLAVEFDTYKNTYDSMFEHIGIDINTVRKSVSATSVNGSMIGAMTASITFNSTTRMLVASLHFDGNSTRGSYEVSKELTYPPVTDLLPSEVAVGFSAATGLNVELHQIMSWSFNSTLARKGTRNRVLFAALIGGPSVLLVILVVVILFSVACYKHKHRDDSFVKGVGDLAKRFEYRELAAATDEFSNSRELGQGAFGIVYEGELTEHDGQKHQVAVKKIKKTNGEIKDFHAELKTISETRHKNLVRLKGWCCRSSSSFIDFMCWWMQKQSVELFLVYELVPNGNLDVHLNKNEEVLTWAKSYVRMYCICMQINWS</sequence>
<name>A0ACD5V349_AVESA</name>
<accession>A0ACD5V349</accession>